<dbReference type="AlphaFoldDB" id="A0A2S0VQ99"/>
<organism evidence="1 2">
    <name type="scientific">Saccharobesus litoralis</name>
    <dbReference type="NCBI Taxonomy" id="2172099"/>
    <lineage>
        <taxon>Bacteria</taxon>
        <taxon>Pseudomonadati</taxon>
        <taxon>Pseudomonadota</taxon>
        <taxon>Gammaproteobacteria</taxon>
        <taxon>Alteromonadales</taxon>
        <taxon>Alteromonadaceae</taxon>
        <taxon>Saccharobesus</taxon>
    </lineage>
</organism>
<reference evidence="1 2" key="1">
    <citation type="submission" date="2018-01" db="EMBL/GenBank/DDBJ databases">
        <title>Genome sequence of a Cantenovulum-like bacteria.</title>
        <authorList>
            <person name="Tan W.R."/>
            <person name="Lau N.-S."/>
            <person name="Go F."/>
            <person name="Amirul A.-A.A."/>
        </authorList>
    </citation>
    <scope>NUCLEOTIDE SEQUENCE [LARGE SCALE GENOMIC DNA]</scope>
    <source>
        <strain evidence="1 2">CCB-QB4</strain>
    </source>
</reference>
<dbReference type="EMBL" id="CP026604">
    <property type="protein sequence ID" value="AWB66393.1"/>
    <property type="molecule type" value="Genomic_DNA"/>
</dbReference>
<dbReference type="Proteomes" id="UP000244441">
    <property type="component" value="Chromosome"/>
</dbReference>
<keyword evidence="2" id="KW-1185">Reference proteome</keyword>
<sequence length="169" mass="20345">MEAEFFYLQEAKSQAELAVYSYHEYEKYLKSRDTEKLFYYLHHFALHSTNIDKLLFPIPSKRNNFKFRLEILETIQQKVQFNSTEVRKLRNHLEHFDERLDKYVKNYNGQPFFDNNIFTGVKGLPLNKITYLRAIDGDNYLFYGEQFNIKQIYKSVSLILKALNAYLNE</sequence>
<evidence type="ECO:0000313" key="1">
    <source>
        <dbReference type="EMBL" id="AWB66393.1"/>
    </source>
</evidence>
<gene>
    <name evidence="1" type="ORF">C2869_08110</name>
</gene>
<accession>A0A2S0VQ99</accession>
<protein>
    <submittedName>
        <fullName evidence="1">Uncharacterized protein</fullName>
    </submittedName>
</protein>
<dbReference type="RefSeq" id="WP_108602456.1">
    <property type="nucleotide sequence ID" value="NZ_CP026604.1"/>
</dbReference>
<dbReference type="KEGG" id="cate:C2869_08110"/>
<proteinExistence type="predicted"/>
<dbReference type="OrthoDB" id="1359545at2"/>
<name>A0A2S0VQ99_9ALTE</name>
<evidence type="ECO:0000313" key="2">
    <source>
        <dbReference type="Proteomes" id="UP000244441"/>
    </source>
</evidence>